<feature type="signal peptide" evidence="7">
    <location>
        <begin position="1"/>
        <end position="16"/>
    </location>
</feature>
<keyword evidence="3 7" id="KW-0812">Transmembrane</keyword>
<evidence type="ECO:0000256" key="5">
    <source>
        <dbReference type="ARBA" id="ARBA00022989"/>
    </source>
</evidence>
<dbReference type="Pfam" id="PF02990">
    <property type="entry name" value="EMP70"/>
    <property type="match status" value="1"/>
</dbReference>
<keyword evidence="4 7" id="KW-0732">Signal</keyword>
<feature type="transmembrane region" description="Helical" evidence="7">
    <location>
        <begin position="311"/>
        <end position="334"/>
    </location>
</feature>
<accession>A0A0X3NZ45</accession>
<dbReference type="EMBL" id="GEEE01018296">
    <property type="protein sequence ID" value="JAP44929.1"/>
    <property type="molecule type" value="Transcribed_RNA"/>
</dbReference>
<name>A0A0X3NZ45_SCHSO</name>
<protein>
    <recommendedName>
        <fullName evidence="7">Transmembrane 9 superfamily member</fullName>
    </recommendedName>
</protein>
<feature type="transmembrane region" description="Helical" evidence="7">
    <location>
        <begin position="210"/>
        <end position="232"/>
    </location>
</feature>
<evidence type="ECO:0000313" key="8">
    <source>
        <dbReference type="EMBL" id="JAP44929.1"/>
    </source>
</evidence>
<evidence type="ECO:0000256" key="1">
    <source>
        <dbReference type="ARBA" id="ARBA00004141"/>
    </source>
</evidence>
<keyword evidence="5 7" id="KW-1133">Transmembrane helix</keyword>
<comment type="subcellular location">
    <subcellularLocation>
        <location evidence="1">Membrane</location>
        <topology evidence="1">Multi-pass membrane protein</topology>
    </subcellularLocation>
</comment>
<feature type="transmembrane region" description="Helical" evidence="7">
    <location>
        <begin position="462"/>
        <end position="494"/>
    </location>
</feature>
<feature type="transmembrane region" description="Helical" evidence="7">
    <location>
        <begin position="434"/>
        <end position="456"/>
    </location>
</feature>
<feature type="transmembrane region" description="Helical" evidence="7">
    <location>
        <begin position="537"/>
        <end position="561"/>
    </location>
</feature>
<evidence type="ECO:0000256" key="2">
    <source>
        <dbReference type="ARBA" id="ARBA00005227"/>
    </source>
</evidence>
<sequence length="576" mass="65478">MLWTFIFGFLVSAAAGDEHTHHYKEAEQVVLWMNTVGPYHNLQETYNYFSLPFCKGPQKEIEHYHESLAEALTGVELEFSGLDIRFKQAVPKTVFCITDLTTEGYAALKHAVDNKYWFQMYLDDLLILAVLGETNDHGEAVLWTHKLFEIHYNRDSIIRVTLTTSGPVVLKPGISIPFSYEVVWVETSMPFESRYDQYLDVDFFQHRVHWFSIFNSFMMVIFLVALVSMILLRTLRKDYARYNKEDALEDLERELGDDYGWKQVHGDVFRPPVGAIYFASLVGTGMHIALVSVMVTALAFVGKIYTERGGLLSTVIFVYAFLSPVNGFFGGRLYSRLGGKQWIKQLFIGSLLLPSLLSALACGVNVLATFYQTSRVIPFLSMLAVVSIVFFVVVPLNLVGTVIGRNVGGPHSNPCRVNAVPRPIPEAKWFTRPLVISLLGGILPFGSIFIEMYFIFTSFWAYKIYFVFGFTLLVILILIAVTSCVSIVCSYFLLNGEDYRWQWVSFCSGASTAIYIYLYSIYYFIFKTRMFGLFQTVFYFGYMAFFCVALGCMCGAVGYLASSVFVRKIYSTVKID</sequence>
<dbReference type="AlphaFoldDB" id="A0A0X3NZ45"/>
<dbReference type="PANTHER" id="PTHR10766:SF41">
    <property type="entry name" value="TRANSMEMBRANE 9 SUPERFAMILY MEMBER 3"/>
    <property type="match status" value="1"/>
</dbReference>
<dbReference type="GO" id="GO:0016020">
    <property type="term" value="C:membrane"/>
    <property type="evidence" value="ECO:0007669"/>
    <property type="project" value="UniProtKB-SubCell"/>
</dbReference>
<evidence type="ECO:0000256" key="3">
    <source>
        <dbReference type="ARBA" id="ARBA00022692"/>
    </source>
</evidence>
<feature type="transmembrane region" description="Helical" evidence="7">
    <location>
        <begin position="377"/>
        <end position="399"/>
    </location>
</feature>
<evidence type="ECO:0000256" key="6">
    <source>
        <dbReference type="ARBA" id="ARBA00023136"/>
    </source>
</evidence>
<evidence type="ECO:0000256" key="4">
    <source>
        <dbReference type="ARBA" id="ARBA00022729"/>
    </source>
</evidence>
<evidence type="ECO:0000256" key="7">
    <source>
        <dbReference type="RuleBase" id="RU363079"/>
    </source>
</evidence>
<organism evidence="8">
    <name type="scientific">Schistocephalus solidus</name>
    <name type="common">Tapeworm</name>
    <dbReference type="NCBI Taxonomy" id="70667"/>
    <lineage>
        <taxon>Eukaryota</taxon>
        <taxon>Metazoa</taxon>
        <taxon>Spiralia</taxon>
        <taxon>Lophotrochozoa</taxon>
        <taxon>Platyhelminthes</taxon>
        <taxon>Cestoda</taxon>
        <taxon>Eucestoda</taxon>
        <taxon>Diphyllobothriidea</taxon>
        <taxon>Diphyllobothriidae</taxon>
        <taxon>Schistocephalus</taxon>
    </lineage>
</organism>
<dbReference type="GO" id="GO:0072657">
    <property type="term" value="P:protein localization to membrane"/>
    <property type="evidence" value="ECO:0007669"/>
    <property type="project" value="TreeGrafter"/>
</dbReference>
<feature type="transmembrane region" description="Helical" evidence="7">
    <location>
        <begin position="346"/>
        <end position="371"/>
    </location>
</feature>
<feature type="chain" id="PRO_5007356218" description="Transmembrane 9 superfamily member" evidence="7">
    <location>
        <begin position="17"/>
        <end position="576"/>
    </location>
</feature>
<comment type="similarity">
    <text evidence="2 7">Belongs to the nonaspanin (TM9SF) (TC 9.A.2) family.</text>
</comment>
<dbReference type="PANTHER" id="PTHR10766">
    <property type="entry name" value="TRANSMEMBRANE 9 SUPERFAMILY PROTEIN"/>
    <property type="match status" value="1"/>
</dbReference>
<dbReference type="InterPro" id="IPR004240">
    <property type="entry name" value="EMP70"/>
</dbReference>
<gene>
    <name evidence="8" type="primary">TM9S3</name>
    <name evidence="8" type="ORF">TR119048</name>
</gene>
<feature type="transmembrane region" description="Helical" evidence="7">
    <location>
        <begin position="275"/>
        <end position="305"/>
    </location>
</feature>
<feature type="transmembrane region" description="Helical" evidence="7">
    <location>
        <begin position="506"/>
        <end position="525"/>
    </location>
</feature>
<keyword evidence="6 7" id="KW-0472">Membrane</keyword>
<proteinExistence type="inferred from homology"/>
<reference evidence="8" key="1">
    <citation type="submission" date="2016-01" db="EMBL/GenBank/DDBJ databases">
        <title>Reference transcriptome for the parasite Schistocephalus solidus: insights into the molecular evolution of parasitism.</title>
        <authorList>
            <person name="Hebert F.O."/>
            <person name="Grambauer S."/>
            <person name="Barber I."/>
            <person name="Landry C.R."/>
            <person name="Aubin-Horth N."/>
        </authorList>
    </citation>
    <scope>NUCLEOTIDE SEQUENCE</scope>
</reference>